<organism evidence="3 4">
    <name type="scientific">Olivibacter oleidegradans</name>
    <dbReference type="NCBI Taxonomy" id="760123"/>
    <lineage>
        <taxon>Bacteria</taxon>
        <taxon>Pseudomonadati</taxon>
        <taxon>Bacteroidota</taxon>
        <taxon>Sphingobacteriia</taxon>
        <taxon>Sphingobacteriales</taxon>
        <taxon>Sphingobacteriaceae</taxon>
        <taxon>Olivibacter</taxon>
    </lineage>
</organism>
<comment type="caution">
    <text evidence="3">The sequence shown here is derived from an EMBL/GenBank/DDBJ whole genome shotgun (WGS) entry which is preliminary data.</text>
</comment>
<keyword evidence="4" id="KW-1185">Reference proteome</keyword>
<feature type="domain" description="SbsA Ig-like" evidence="2">
    <location>
        <begin position="50"/>
        <end position="149"/>
    </location>
</feature>
<proteinExistence type="predicted"/>
<sequence length="568" mass="65470">MLISKKKKNVLKGLKISLNTNYLILLILFVTLLFNTHCASIQQPMGGPKDSIPPKVLKETPINLSRNFKSKEIVIEFDEFVKLQNELKEISVTPDMDKIPIYKIKKKSLVITLPDTLEEKTTYTINFGKALGDYNEGNPLLNYSYVFATGDQIDSLNISGNVSNALTLEKEKEVTVMLIPTRQDSIFGKRKANIFTLTDSAGNFKIHNLKEDTYRIYALKEKNNDRIFNGTDEEIGFLTDSFLLNKDTSNIRLAISKPVPTTFRLLDRKIEKNGTINFIFNRPITNPDIEVLSPNSLDQDKIVNYSSTRDSASMWLSELTFDSLKVRITENNQVLDSTTIRRSKNEKYDRDLIITDNINSQKVNKIKHIILNSTAPIKSFDKQNIILTEDSVSRTNFQLVKDTSSNRSYIIRYNWRPKRNYELDLKENAFQGHFGEKSKAVKRKFTLDETENFGDVILKLNVPDTIGNQYLVQITNEKKENIFLSTAIRKSDRLVFKQFPGGKYLIRIVYDINRNNKWDPADVEKRTQPEKVWYHSKPITVRPNWEQEEVIDIPSEDKSMEANPPQTN</sequence>
<dbReference type="RefSeq" id="WP_130854629.1">
    <property type="nucleotide sequence ID" value="NZ_JBHLWO010000001.1"/>
</dbReference>
<reference evidence="3 4" key="1">
    <citation type="submission" date="2024-09" db="EMBL/GenBank/DDBJ databases">
        <authorList>
            <person name="Sun Q."/>
            <person name="Mori K."/>
        </authorList>
    </citation>
    <scope>NUCLEOTIDE SEQUENCE [LARGE SCALE GENOMIC DNA]</scope>
    <source>
        <strain evidence="3 4">CCM 7765</strain>
    </source>
</reference>
<gene>
    <name evidence="3" type="ORF">ACFFI0_03760</name>
</gene>
<evidence type="ECO:0000313" key="3">
    <source>
        <dbReference type="EMBL" id="MFC0317406.1"/>
    </source>
</evidence>
<evidence type="ECO:0000313" key="4">
    <source>
        <dbReference type="Proteomes" id="UP001589774"/>
    </source>
</evidence>
<name>A0ABV6HET3_9SPHI</name>
<accession>A0ABV6HET3</accession>
<evidence type="ECO:0000256" key="1">
    <source>
        <dbReference type="ARBA" id="ARBA00022729"/>
    </source>
</evidence>
<dbReference type="Pfam" id="PF13205">
    <property type="entry name" value="Big_5"/>
    <property type="match status" value="1"/>
</dbReference>
<protein>
    <submittedName>
        <fullName evidence="3">Ig-like domain-containing protein</fullName>
    </submittedName>
</protein>
<dbReference type="EMBL" id="JBHLWO010000001">
    <property type="protein sequence ID" value="MFC0317406.1"/>
    <property type="molecule type" value="Genomic_DNA"/>
</dbReference>
<dbReference type="InterPro" id="IPR032812">
    <property type="entry name" value="SbsA_Ig"/>
</dbReference>
<evidence type="ECO:0000259" key="2">
    <source>
        <dbReference type="Pfam" id="PF13205"/>
    </source>
</evidence>
<dbReference type="Proteomes" id="UP001589774">
    <property type="component" value="Unassembled WGS sequence"/>
</dbReference>
<keyword evidence="1" id="KW-0732">Signal</keyword>